<keyword evidence="2" id="KW-1185">Reference proteome</keyword>
<accession>A0A9C7G5X9</accession>
<reference evidence="1" key="1">
    <citation type="submission" date="2021-10" db="EMBL/GenBank/DDBJ databases">
        <authorList>
            <person name="Criscuolo A."/>
        </authorList>
    </citation>
    <scope>NUCLEOTIDE SEQUENCE</scope>
    <source>
        <strain evidence="1">CIP111885</strain>
    </source>
</reference>
<dbReference type="EMBL" id="CAKJTG010000001">
    <property type="protein sequence ID" value="CAG9606489.1"/>
    <property type="molecule type" value="Genomic_DNA"/>
</dbReference>
<dbReference type="Proteomes" id="UP000789845">
    <property type="component" value="Unassembled WGS sequence"/>
</dbReference>
<organism evidence="1 2">
    <name type="scientific">Pseudoneobacillus rhizosphaerae</name>
    <dbReference type="NCBI Taxonomy" id="2880968"/>
    <lineage>
        <taxon>Bacteria</taxon>
        <taxon>Bacillati</taxon>
        <taxon>Bacillota</taxon>
        <taxon>Bacilli</taxon>
        <taxon>Bacillales</taxon>
        <taxon>Bacillaceae</taxon>
        <taxon>Pseudoneobacillus</taxon>
    </lineage>
</organism>
<protein>
    <submittedName>
        <fullName evidence="1">Uncharacterized protein</fullName>
    </submittedName>
</protein>
<comment type="caution">
    <text evidence="1">The sequence shown here is derived from an EMBL/GenBank/DDBJ whole genome shotgun (WGS) entry which is preliminary data.</text>
</comment>
<name>A0A9C7G5X9_9BACI</name>
<sequence length="35" mass="4145">MLQTPIGRFRMMGFIKNTTFKIRWSLLRAISAVIF</sequence>
<proteinExistence type="predicted"/>
<dbReference type="AlphaFoldDB" id="A0A9C7G5X9"/>
<evidence type="ECO:0000313" key="2">
    <source>
        <dbReference type="Proteomes" id="UP000789845"/>
    </source>
</evidence>
<evidence type="ECO:0000313" key="1">
    <source>
        <dbReference type="EMBL" id="CAG9606489.1"/>
    </source>
</evidence>
<gene>
    <name evidence="1" type="ORF">NEOCIP111885_00177</name>
</gene>